<evidence type="ECO:0000313" key="12">
    <source>
        <dbReference type="Proteomes" id="UP000256601"/>
    </source>
</evidence>
<dbReference type="InterPro" id="IPR039119">
    <property type="entry name" value="ABT1/Esf2"/>
</dbReference>
<gene>
    <name evidence="10" type="ORF">B0I71DRAFT_129805</name>
    <name evidence="9" type="ORF">YALI1_B05520g</name>
</gene>
<dbReference type="Gene3D" id="3.30.70.330">
    <property type="match status" value="1"/>
</dbReference>
<dbReference type="InterPro" id="IPR012677">
    <property type="entry name" value="Nucleotide-bd_a/b_plait_sf"/>
</dbReference>
<dbReference type="EMBL" id="CP017554">
    <property type="protein sequence ID" value="AOW01193.1"/>
    <property type="molecule type" value="Genomic_DNA"/>
</dbReference>
<dbReference type="OMA" id="TRKHNDF"/>
<dbReference type="RefSeq" id="XP_500481.1">
    <property type="nucleotide sequence ID" value="XM_500481.1"/>
</dbReference>
<reference evidence="9 11" key="1">
    <citation type="journal article" date="2016" name="PLoS ONE">
        <title>Sequence Assembly of Yarrowia lipolytica Strain W29/CLIB89 Shows Transposable Element Diversity.</title>
        <authorList>
            <person name="Magnan C."/>
            <person name="Yu J."/>
            <person name="Chang I."/>
            <person name="Jahn E."/>
            <person name="Kanomata Y."/>
            <person name="Wu J."/>
            <person name="Zeller M."/>
            <person name="Oakes M."/>
            <person name="Baldi P."/>
            <person name="Sandmeyer S."/>
        </authorList>
    </citation>
    <scope>NUCLEOTIDE SEQUENCE [LARGE SCALE GENOMIC DNA]</scope>
    <source>
        <strain evidence="9">CLIB89</strain>
        <strain evidence="11">CLIB89(W29)</strain>
    </source>
</reference>
<name>A0A1H6Q072_YARLL</name>
<dbReference type="VEuPathDB" id="FungiDB:YALI0_B04136g"/>
<evidence type="ECO:0000256" key="2">
    <source>
        <dbReference type="ARBA" id="ARBA00005819"/>
    </source>
</evidence>
<feature type="compositionally biased region" description="Basic and acidic residues" evidence="8">
    <location>
        <begin position="304"/>
        <end position="313"/>
    </location>
</feature>
<feature type="region of interest" description="Disordered" evidence="8">
    <location>
        <begin position="1"/>
        <end position="116"/>
    </location>
</feature>
<dbReference type="CDD" id="cd12263">
    <property type="entry name" value="RRM_ABT1_like"/>
    <property type="match status" value="1"/>
</dbReference>
<organism evidence="9 11">
    <name type="scientific">Yarrowia lipolytica</name>
    <name type="common">Candida lipolytica</name>
    <dbReference type="NCBI Taxonomy" id="4952"/>
    <lineage>
        <taxon>Eukaryota</taxon>
        <taxon>Fungi</taxon>
        <taxon>Dikarya</taxon>
        <taxon>Ascomycota</taxon>
        <taxon>Saccharomycotina</taxon>
        <taxon>Dipodascomycetes</taxon>
        <taxon>Dipodascales</taxon>
        <taxon>Dipodascales incertae sedis</taxon>
        <taxon>Yarrowia</taxon>
    </lineage>
</organism>
<dbReference type="GO" id="GO:0032040">
    <property type="term" value="C:small-subunit processome"/>
    <property type="evidence" value="ECO:0007669"/>
    <property type="project" value="EnsemblFungi"/>
</dbReference>
<evidence type="ECO:0000256" key="4">
    <source>
        <dbReference type="ARBA" id="ARBA00021800"/>
    </source>
</evidence>
<dbReference type="GO" id="GO:0003723">
    <property type="term" value="F:RNA binding"/>
    <property type="evidence" value="ECO:0007669"/>
    <property type="project" value="UniProtKB-KW"/>
</dbReference>
<dbReference type="GO" id="GO:0034462">
    <property type="term" value="P:small-subunit processome assembly"/>
    <property type="evidence" value="ECO:0007669"/>
    <property type="project" value="EnsemblFungi"/>
</dbReference>
<dbReference type="eggNOG" id="KOG3152">
    <property type="taxonomic scope" value="Eukaryota"/>
</dbReference>
<proteinExistence type="inferred from homology"/>
<dbReference type="EMBL" id="KZ858969">
    <property type="protein sequence ID" value="RDW27081.1"/>
    <property type="molecule type" value="Genomic_DNA"/>
</dbReference>
<evidence type="ECO:0000313" key="10">
    <source>
        <dbReference type="EMBL" id="RDW27081.1"/>
    </source>
</evidence>
<keyword evidence="5" id="KW-0694">RNA-binding</keyword>
<dbReference type="AlphaFoldDB" id="A0A1H6Q072"/>
<dbReference type="Proteomes" id="UP000256601">
    <property type="component" value="Unassembled WGS sequence"/>
</dbReference>
<dbReference type="InterPro" id="IPR035979">
    <property type="entry name" value="RBD_domain_sf"/>
</dbReference>
<accession>A0A1H6Q072</accession>
<feature type="region of interest" description="Disordered" evidence="8">
    <location>
        <begin position="248"/>
        <end position="324"/>
    </location>
</feature>
<feature type="compositionally biased region" description="Polar residues" evidence="8">
    <location>
        <begin position="248"/>
        <end position="263"/>
    </location>
</feature>
<evidence type="ECO:0000256" key="6">
    <source>
        <dbReference type="ARBA" id="ARBA00023242"/>
    </source>
</evidence>
<feature type="compositionally biased region" description="Acidic residues" evidence="8">
    <location>
        <begin position="75"/>
        <end position="92"/>
    </location>
</feature>
<comment type="similarity">
    <text evidence="2">Belongs to the ESF2/ABP1 family.</text>
</comment>
<dbReference type="GO" id="GO:0001671">
    <property type="term" value="F:ATPase activator activity"/>
    <property type="evidence" value="ECO:0007669"/>
    <property type="project" value="EnsemblFungi"/>
</dbReference>
<dbReference type="GO" id="GO:0000447">
    <property type="term" value="P:endonucleolytic cleavage in ITS1 to separate SSU-rRNA from 5.8S rRNA and LSU-rRNA from tricistronic rRNA transcript (SSU-rRNA, 5.8S rRNA, LSU-rRNA)"/>
    <property type="evidence" value="ECO:0007669"/>
    <property type="project" value="EnsemblFungi"/>
</dbReference>
<evidence type="ECO:0000313" key="11">
    <source>
        <dbReference type="Proteomes" id="UP000182444"/>
    </source>
</evidence>
<reference evidence="10 12" key="2">
    <citation type="submission" date="2018-07" db="EMBL/GenBank/DDBJ databases">
        <title>Draft Genome Assemblies for Five Robust Yarrowia lipolytica Strains Exhibiting High Lipid Production and Pentose Sugar Utilization and Sugar Alcohol Secretion from Undetoxified Lignocellulosic Biomass Hydrolysates.</title>
        <authorList>
            <consortium name="DOE Joint Genome Institute"/>
            <person name="Walker C."/>
            <person name="Ryu S."/>
            <person name="Na H."/>
            <person name="Zane M."/>
            <person name="LaButti K."/>
            <person name="Lipzen A."/>
            <person name="Haridas S."/>
            <person name="Barry K."/>
            <person name="Grigoriev I.V."/>
            <person name="Quarterman J."/>
            <person name="Slininger P."/>
            <person name="Dien B."/>
            <person name="Trinh C.T."/>
        </authorList>
    </citation>
    <scope>NUCLEOTIDE SEQUENCE [LARGE SCALE GENOMIC DNA]</scope>
    <source>
        <strain evidence="10 12">YB392</strain>
    </source>
</reference>
<feature type="compositionally biased region" description="Basic and acidic residues" evidence="8">
    <location>
        <begin position="264"/>
        <end position="296"/>
    </location>
</feature>
<protein>
    <recommendedName>
        <fullName evidence="3">Pre-rRNA-processing protein ESF2</fullName>
    </recommendedName>
    <alternativeName>
        <fullName evidence="7">18S rRNA factor 2</fullName>
    </alternativeName>
    <alternativeName>
        <fullName evidence="4">Pre-rRNA-processing protein esf2</fullName>
    </alternativeName>
</protein>
<evidence type="ECO:0000256" key="3">
    <source>
        <dbReference type="ARBA" id="ARBA00013906"/>
    </source>
</evidence>
<dbReference type="PANTHER" id="PTHR12311">
    <property type="entry name" value="ACTIVATOR OF BASAL TRANSCRIPTION 1"/>
    <property type="match status" value="1"/>
</dbReference>
<dbReference type="GO" id="GO:0000472">
    <property type="term" value="P:endonucleolytic cleavage to generate mature 5'-end of SSU-rRNA from (SSU-rRNA, 5.8S rRNA, LSU-rRNA)"/>
    <property type="evidence" value="ECO:0007669"/>
    <property type="project" value="EnsemblFungi"/>
</dbReference>
<keyword evidence="6" id="KW-0539">Nucleus</keyword>
<dbReference type="Proteomes" id="UP000182444">
    <property type="component" value="Chromosome 1B"/>
</dbReference>
<dbReference type="SMR" id="A0A1H6Q072"/>
<evidence type="ECO:0000313" key="9">
    <source>
        <dbReference type="EMBL" id="AOW01193.1"/>
    </source>
</evidence>
<evidence type="ECO:0000256" key="5">
    <source>
        <dbReference type="ARBA" id="ARBA00022884"/>
    </source>
</evidence>
<dbReference type="SUPFAM" id="SSF54928">
    <property type="entry name" value="RNA-binding domain, RBD"/>
    <property type="match status" value="1"/>
</dbReference>
<evidence type="ECO:0000256" key="1">
    <source>
        <dbReference type="ARBA" id="ARBA00004604"/>
    </source>
</evidence>
<sequence>MARAKAVDFFSTKNNSSDSEEEEDKPAVDPRFVLADSDSEGEEEQEDGDEDEEEKGRTSKKKTKDFFELAGKTDDGDDEEEDEEDEEEEEEEKEKKPVKTSSTKAKTKPMTKEEIEKHNKKIAKTGVVYFSRIPPLMDPGKLRMLLQRFGIVDRIYLVPEDPKAQAVRIRHGGNRALAYTEGWAEFTKKRYAKTCASTLNGNTIGGKKGSQHYDDIMNAKYLPKFKWSDLSEQLAQETHNRQARLRTEISQATRENQTYIQSLEKSKAAERRRQRQEEEGGETEEKPAKKVHRDFYQGKTHSARAKEGKKELDGSVGSILGSVM</sequence>
<dbReference type="GeneID" id="2907052"/>
<comment type="subcellular location">
    <subcellularLocation>
        <location evidence="1">Nucleus</location>
        <location evidence="1">Nucleolus</location>
    </subcellularLocation>
</comment>
<feature type="compositionally biased region" description="Acidic residues" evidence="8">
    <location>
        <begin position="37"/>
        <end position="53"/>
    </location>
</feature>
<dbReference type="GO" id="GO:0000480">
    <property type="term" value="P:endonucleolytic cleavage in 5'-ETS of tricistronic rRNA transcript (SSU-rRNA, 5.8S rRNA, LSU-rRNA)"/>
    <property type="evidence" value="ECO:0007669"/>
    <property type="project" value="EnsemblFungi"/>
</dbReference>
<dbReference type="InterPro" id="IPR034353">
    <property type="entry name" value="ABT1/ESF2_RRM"/>
</dbReference>
<evidence type="ECO:0000256" key="7">
    <source>
        <dbReference type="ARBA" id="ARBA00032634"/>
    </source>
</evidence>
<dbReference type="KEGG" id="yli:2907052"/>
<feature type="compositionally biased region" description="Basic and acidic residues" evidence="8">
    <location>
        <begin position="64"/>
        <end position="74"/>
    </location>
</feature>
<evidence type="ECO:0000256" key="8">
    <source>
        <dbReference type="SAM" id="MobiDB-lite"/>
    </source>
</evidence>
<dbReference type="VEuPathDB" id="FungiDB:YALI1_B05520g"/>
<dbReference type="PANTHER" id="PTHR12311:SF7">
    <property type="entry name" value="ACTIVATOR OF BASAL TRANSCRIPTION 1"/>
    <property type="match status" value="1"/>
</dbReference>
<dbReference type="OrthoDB" id="287393at2759"/>